<evidence type="ECO:0000313" key="4">
    <source>
        <dbReference type="Proteomes" id="UP000579281"/>
    </source>
</evidence>
<dbReference type="EMBL" id="JACHEN010000003">
    <property type="protein sequence ID" value="MBB6214583.1"/>
    <property type="molecule type" value="Genomic_DNA"/>
</dbReference>
<feature type="domain" description="Transglutaminase-like" evidence="2">
    <location>
        <begin position="479"/>
        <end position="550"/>
    </location>
</feature>
<evidence type="ECO:0000256" key="1">
    <source>
        <dbReference type="SAM" id="Phobius"/>
    </source>
</evidence>
<feature type="transmembrane region" description="Helical" evidence="1">
    <location>
        <begin position="196"/>
        <end position="216"/>
    </location>
</feature>
<protein>
    <recommendedName>
        <fullName evidence="2">Transglutaminase-like domain-containing protein</fullName>
    </recommendedName>
</protein>
<feature type="transmembrane region" description="Helical" evidence="1">
    <location>
        <begin position="154"/>
        <end position="171"/>
    </location>
</feature>
<feature type="transmembrane region" description="Helical" evidence="1">
    <location>
        <begin position="31"/>
        <end position="52"/>
    </location>
</feature>
<dbReference type="SMART" id="SM00460">
    <property type="entry name" value="TGc"/>
    <property type="match status" value="1"/>
</dbReference>
<sequence length="763" mass="88380">MHPVKKSIIDFILGAMITISINLLVEEALGFSIPILRIIFFHLGIWTGIYFILKFPRWVIPPIALGSIFAIGVSNYQGILQIENLWDFVKWAIAFMKGAEVSIISRYDFYLIVLLFTMVDAITGLILLRLRSTVLLSLWSIFFIMEWYRYIDGAIRYLNIFIFGFILFYIYESHQRYIEKVAENHHVGTGIPFRNIAAYGTLSLMLIIGTANLVSIKFEPISFQRINDTIVRIFPSFAEWRSDGEGKGIHSGFKFEETPYQANKEKLGGAIQEDRRTVMYVSADRQLYLRGRVKSQYTGSNWLPPQGEGIEFHGDDQKQVYSGISYEELKVEVYPTNIQTNTIFAPYKPFLVSVDGYKPFLVSVDGYKVLKTKEDELYIVKSIFKPSPQAYTIYSRIPMIREDAIGFDTRSLGVEMENYLQLPSKLSPKIKELTEKITNTYSTPYEKMKGIEAYLRKTYPYTLTVDTVPDHKDFVEYFLYEERKGYCTYFASAMAVMGRTVGIPTRYVEGFILPSDKNEDGYYEVTADRAHAWVEAYFDGMGWITFEPTPAYNIQRIEVQNSPQRAATINSIASSQERNPNYLAFKNRLDEEFAGLNSTFDSSKNYRPKGVKLSKGRQRIILEIIVFLIVSMLLRIGFCIIRIRKLRLAIENAGAMGYYYEAITSLAKYLQPNEDEVLTPRELLKSVEKYFFADQDISEIIEIIEKGLYSGQNLSRQELKAMQIFERNMEQIVRKRLGIWLFFYHKYIKGNLYRIELRKAFPL</sequence>
<dbReference type="Pfam" id="PF01841">
    <property type="entry name" value="Transglut_core"/>
    <property type="match status" value="1"/>
</dbReference>
<keyword evidence="1" id="KW-0812">Transmembrane</keyword>
<dbReference type="InterPro" id="IPR052901">
    <property type="entry name" value="Bact_TGase-like"/>
</dbReference>
<dbReference type="AlphaFoldDB" id="A0A841KMF1"/>
<proteinExistence type="predicted"/>
<dbReference type="RefSeq" id="WP_184308160.1">
    <property type="nucleotide sequence ID" value="NZ_JACHEN010000003.1"/>
</dbReference>
<dbReference type="Proteomes" id="UP000579281">
    <property type="component" value="Unassembled WGS sequence"/>
</dbReference>
<feature type="transmembrane region" description="Helical" evidence="1">
    <location>
        <begin position="620"/>
        <end position="641"/>
    </location>
</feature>
<name>A0A841KMF1_9FIRM</name>
<evidence type="ECO:0000313" key="3">
    <source>
        <dbReference type="EMBL" id="MBB6214583.1"/>
    </source>
</evidence>
<organism evidence="3 4">
    <name type="scientific">Anaerosolibacter carboniphilus</name>
    <dbReference type="NCBI Taxonomy" id="1417629"/>
    <lineage>
        <taxon>Bacteria</taxon>
        <taxon>Bacillati</taxon>
        <taxon>Bacillota</taxon>
        <taxon>Clostridia</taxon>
        <taxon>Peptostreptococcales</taxon>
        <taxon>Thermotaleaceae</taxon>
        <taxon>Anaerosolibacter</taxon>
    </lineage>
</organism>
<dbReference type="SUPFAM" id="SSF54001">
    <property type="entry name" value="Cysteine proteinases"/>
    <property type="match status" value="1"/>
</dbReference>
<feature type="transmembrane region" description="Helical" evidence="1">
    <location>
        <begin position="7"/>
        <end position="25"/>
    </location>
</feature>
<dbReference type="PANTHER" id="PTHR42736:SF1">
    <property type="entry name" value="PROTEIN-GLUTAMINE GAMMA-GLUTAMYLTRANSFERASE"/>
    <property type="match status" value="1"/>
</dbReference>
<feature type="transmembrane region" description="Helical" evidence="1">
    <location>
        <begin position="59"/>
        <end position="79"/>
    </location>
</feature>
<evidence type="ECO:0000259" key="2">
    <source>
        <dbReference type="SMART" id="SM00460"/>
    </source>
</evidence>
<dbReference type="InterPro" id="IPR038765">
    <property type="entry name" value="Papain-like_cys_pep_sf"/>
</dbReference>
<reference evidence="3 4" key="1">
    <citation type="submission" date="2020-08" db="EMBL/GenBank/DDBJ databases">
        <title>Genomic Encyclopedia of Type Strains, Phase IV (KMG-IV): sequencing the most valuable type-strain genomes for metagenomic binning, comparative biology and taxonomic classification.</title>
        <authorList>
            <person name="Goeker M."/>
        </authorList>
    </citation>
    <scope>NUCLEOTIDE SEQUENCE [LARGE SCALE GENOMIC DNA]</scope>
    <source>
        <strain evidence="3 4">DSM 103526</strain>
    </source>
</reference>
<keyword evidence="1" id="KW-1133">Transmembrane helix</keyword>
<feature type="transmembrane region" description="Helical" evidence="1">
    <location>
        <begin position="133"/>
        <end position="148"/>
    </location>
</feature>
<keyword evidence="4" id="KW-1185">Reference proteome</keyword>
<dbReference type="PANTHER" id="PTHR42736">
    <property type="entry name" value="PROTEIN-GLUTAMINE GAMMA-GLUTAMYLTRANSFERASE"/>
    <property type="match status" value="1"/>
</dbReference>
<dbReference type="InterPro" id="IPR002931">
    <property type="entry name" value="Transglutaminase-like"/>
</dbReference>
<comment type="caution">
    <text evidence="3">The sequence shown here is derived from an EMBL/GenBank/DDBJ whole genome shotgun (WGS) entry which is preliminary data.</text>
</comment>
<keyword evidence="1" id="KW-0472">Membrane</keyword>
<feature type="transmembrane region" description="Helical" evidence="1">
    <location>
        <begin position="109"/>
        <end position="128"/>
    </location>
</feature>
<gene>
    <name evidence="3" type="ORF">HNQ80_000666</name>
</gene>
<dbReference type="Gene3D" id="3.10.620.30">
    <property type="match status" value="1"/>
</dbReference>
<accession>A0A841KMF1</accession>